<gene>
    <name evidence="1" type="ORF">UFOVP392_24</name>
</gene>
<evidence type="ECO:0000313" key="1">
    <source>
        <dbReference type="EMBL" id="CAB5223983.1"/>
    </source>
</evidence>
<accession>A0A6J7X0T1</accession>
<proteinExistence type="predicted"/>
<name>A0A6J7X0T1_9CAUD</name>
<protein>
    <submittedName>
        <fullName evidence="1">Uncharacterized protein</fullName>
    </submittedName>
</protein>
<sequence length="48" mass="5642">MRYKLTYKIGPVIVQEWIFTSKGLAYWKKMDLIETGSFNDGKFLITPI</sequence>
<organism evidence="1">
    <name type="scientific">uncultured Caudovirales phage</name>
    <dbReference type="NCBI Taxonomy" id="2100421"/>
    <lineage>
        <taxon>Viruses</taxon>
        <taxon>Duplodnaviria</taxon>
        <taxon>Heunggongvirae</taxon>
        <taxon>Uroviricota</taxon>
        <taxon>Caudoviricetes</taxon>
        <taxon>Peduoviridae</taxon>
        <taxon>Maltschvirus</taxon>
        <taxon>Maltschvirus maltsch</taxon>
    </lineage>
</organism>
<dbReference type="EMBL" id="LR798322">
    <property type="protein sequence ID" value="CAB5223983.1"/>
    <property type="molecule type" value="Genomic_DNA"/>
</dbReference>
<reference evidence="1" key="1">
    <citation type="submission" date="2020-05" db="EMBL/GenBank/DDBJ databases">
        <authorList>
            <person name="Chiriac C."/>
            <person name="Salcher M."/>
            <person name="Ghai R."/>
            <person name="Kavagutti S V."/>
        </authorList>
    </citation>
    <scope>NUCLEOTIDE SEQUENCE</scope>
</reference>